<name>A0A8F9XKK2_9BACT</name>
<dbReference type="PANTHER" id="PTHR10075:SF14">
    <property type="entry name" value="CELL ADHESION MOLECULE DSCAM2-RELATED"/>
    <property type="match status" value="1"/>
</dbReference>
<dbReference type="InterPro" id="IPR013783">
    <property type="entry name" value="Ig-like_fold"/>
</dbReference>
<dbReference type="Proteomes" id="UP000825051">
    <property type="component" value="Chromosome"/>
</dbReference>
<accession>A0A8F9XKK2</accession>
<proteinExistence type="predicted"/>
<dbReference type="GO" id="GO:0098632">
    <property type="term" value="F:cell-cell adhesion mediator activity"/>
    <property type="evidence" value="ECO:0007669"/>
    <property type="project" value="TreeGrafter"/>
</dbReference>
<dbReference type="Gene3D" id="2.60.40.10">
    <property type="entry name" value="Immunoglobulins"/>
    <property type="match status" value="1"/>
</dbReference>
<feature type="domain" description="Ig-like" evidence="2">
    <location>
        <begin position="341"/>
        <end position="421"/>
    </location>
</feature>
<dbReference type="SUPFAM" id="SSF63829">
    <property type="entry name" value="Calcium-dependent phosphotriesterase"/>
    <property type="match status" value="2"/>
</dbReference>
<protein>
    <recommendedName>
        <fullName evidence="2">Ig-like domain-containing protein</fullName>
    </recommendedName>
</protein>
<keyword evidence="4" id="KW-1185">Reference proteome</keyword>
<sequence length="1043" mass="110050">MDPSFNVSIGYSGASGGVLRLLQFANGDILVAGRFTTVNGRPINALARVRPDGSVDPSFNAQLPADAIVAAIALATDGQLYVGGLFSQIGGGARQSLARLTPGGSLDLTFDAGNRPLPITTYVTRDFANLITAILPQDKRLHIAGTQLTPSTFYDDEAIFATLGPDGQLLDNTSYARSPASVYNALVLLPNGKLMLGTDSSDAKSWGDGLTTSDSSKRINLNRFKTYCSGVGLSNPGSIECILAYADGRVLAGGVFTNVVIDGYYDPSKLYNQAGVARLDPSFKFDPTFDVGGMASDRGYPSVNAMAFAPDGSIVIAGEFSSVGGLARRNLARLRSSAEAPVLLQQPQAQGTVAGNSVRLSVKAWGTPPLRYAWSKDGAPVPGETRADLGIAQATTADTGSYRATVSNAGGSVTSEAADLQIMPQSVDPFGITVQVERSLSPTVAPFVVGPGPDGSLVVACDRRILRYRADGTVDSSFATSPATFYELRTIAAVTMGDGTFWVLASYQQSIDVPFRFTLMHVMTSGEVTFHDDALAAWAQAYDLQWQPPNRMLMAVQRTTTSKPELTAVTLEGLPDPSFAPDARFADGRPYSFIVAADGSIYRLVSQPLTHTPPVALEHFDSDGRFVDSVILPVTGSTNTLGVRLPDGRVVIRSPEAPGIERFWPDGRRDETFTPPKFRSSGYATGITDVQMEADGALWAQGGFDQVDGTARRGAVRLFPDGAWDPSFNPRPWHSDWNSAGGVLLKQPTGMVALGIILAGSPTLNTQTLAYYPAQRATPGSLANLSTRGLAAQGQETLIVGFVLRPEMETMRTLVRGVGPSLQRFGVTRVVNDPRLLLFRGSDLIATNDEWQDDGPGIAALSSELGAFALDPGSHDAAMQPRLPAGAFTAHVQAGASAVALAELYRTWEGNNRLLNVSSRALVGNRDNVLIGGFVITGGPKRIMIRAVGPALEQFGLTGVLGDPRLRVMQGDRLVAENDDWDNGGNGSLIASAGARLGAFALTSGSRDAAWLGNLPSGAYTAIVSGSDGGSGVALVEIYDADP</sequence>
<dbReference type="InterPro" id="IPR013431">
    <property type="entry name" value="Delta_60_rpt"/>
</dbReference>
<dbReference type="PANTHER" id="PTHR10075">
    <property type="entry name" value="BASIGIN RELATED"/>
    <property type="match status" value="1"/>
</dbReference>
<dbReference type="EMBL" id="CP080507">
    <property type="protein sequence ID" value="QYM78144.1"/>
    <property type="molecule type" value="Genomic_DNA"/>
</dbReference>
<dbReference type="PROSITE" id="PS50835">
    <property type="entry name" value="IG_LIKE"/>
    <property type="match status" value="1"/>
</dbReference>
<gene>
    <name evidence="3" type="ORF">K0B96_12600</name>
</gene>
<evidence type="ECO:0000256" key="1">
    <source>
        <dbReference type="ARBA" id="ARBA00023319"/>
    </source>
</evidence>
<keyword evidence="1" id="KW-0393">Immunoglobulin domain</keyword>
<dbReference type="RefSeq" id="WP_220161248.1">
    <property type="nucleotide sequence ID" value="NZ_CP080507.1"/>
</dbReference>
<dbReference type="AlphaFoldDB" id="A0A8F9XKK2"/>
<dbReference type="SUPFAM" id="SSF48726">
    <property type="entry name" value="Immunoglobulin"/>
    <property type="match status" value="1"/>
</dbReference>
<dbReference type="KEGG" id="ole:K0B96_12600"/>
<dbReference type="Pfam" id="PF17164">
    <property type="entry name" value="DUF5122"/>
    <property type="match status" value="5"/>
</dbReference>
<dbReference type="InterPro" id="IPR036179">
    <property type="entry name" value="Ig-like_dom_sf"/>
</dbReference>
<organism evidence="3 4">
    <name type="scientific">Horticoccus luteus</name>
    <dbReference type="NCBI Taxonomy" id="2862869"/>
    <lineage>
        <taxon>Bacteria</taxon>
        <taxon>Pseudomonadati</taxon>
        <taxon>Verrucomicrobiota</taxon>
        <taxon>Opitutia</taxon>
        <taxon>Opitutales</taxon>
        <taxon>Opitutaceae</taxon>
        <taxon>Horticoccus</taxon>
    </lineage>
</organism>
<dbReference type="InterPro" id="IPR007110">
    <property type="entry name" value="Ig-like_dom"/>
</dbReference>
<dbReference type="GO" id="GO:0007156">
    <property type="term" value="P:homophilic cell adhesion via plasma membrane adhesion molecules"/>
    <property type="evidence" value="ECO:0007669"/>
    <property type="project" value="TreeGrafter"/>
</dbReference>
<reference evidence="3" key="1">
    <citation type="submission" date="2021-08" db="EMBL/GenBank/DDBJ databases">
        <title>Genome of a novel bacterium of the phylum Verrucomicrobia, Oleiharenicola sp. KSB-15.</title>
        <authorList>
            <person name="Chung J.-H."/>
            <person name="Ahn J.-H."/>
            <person name="Yoon Y."/>
            <person name="Kim D.-Y."/>
            <person name="An S.-H."/>
            <person name="Park I."/>
            <person name="Yeon J."/>
        </authorList>
    </citation>
    <scope>NUCLEOTIDE SEQUENCE</scope>
    <source>
        <strain evidence="3">KSB-15</strain>
    </source>
</reference>
<dbReference type="Gene3D" id="2.80.10.50">
    <property type="match status" value="3"/>
</dbReference>
<evidence type="ECO:0000313" key="4">
    <source>
        <dbReference type="Proteomes" id="UP000825051"/>
    </source>
</evidence>
<dbReference type="SMART" id="SM00409">
    <property type="entry name" value="IG"/>
    <property type="match status" value="1"/>
</dbReference>
<dbReference type="InterPro" id="IPR013098">
    <property type="entry name" value="Ig_I-set"/>
</dbReference>
<dbReference type="InterPro" id="IPR003599">
    <property type="entry name" value="Ig_sub"/>
</dbReference>
<dbReference type="Pfam" id="PF07679">
    <property type="entry name" value="I-set"/>
    <property type="match status" value="1"/>
</dbReference>
<evidence type="ECO:0000313" key="3">
    <source>
        <dbReference type="EMBL" id="QYM78144.1"/>
    </source>
</evidence>
<evidence type="ECO:0000259" key="2">
    <source>
        <dbReference type="PROSITE" id="PS50835"/>
    </source>
</evidence>
<dbReference type="GO" id="GO:0005886">
    <property type="term" value="C:plasma membrane"/>
    <property type="evidence" value="ECO:0007669"/>
    <property type="project" value="TreeGrafter"/>
</dbReference>